<dbReference type="Proteomes" id="UP000249464">
    <property type="component" value="Unassembled WGS sequence"/>
</dbReference>
<organism evidence="1 2">
    <name type="scientific">Microbotryum silenes-dioicae</name>
    <dbReference type="NCBI Taxonomy" id="796604"/>
    <lineage>
        <taxon>Eukaryota</taxon>
        <taxon>Fungi</taxon>
        <taxon>Dikarya</taxon>
        <taxon>Basidiomycota</taxon>
        <taxon>Pucciniomycotina</taxon>
        <taxon>Microbotryomycetes</taxon>
        <taxon>Microbotryales</taxon>
        <taxon>Microbotryaceae</taxon>
        <taxon>Microbotryum</taxon>
    </lineage>
</organism>
<evidence type="ECO:0000313" key="2">
    <source>
        <dbReference type="Proteomes" id="UP000249464"/>
    </source>
</evidence>
<dbReference type="AlphaFoldDB" id="A0A2X0MB13"/>
<sequence length="76" mass="8129">MAQPSWNGLPRVEALEQNVGNSANSDVFQACIRLINTAHDSCSLAMPIARLLSLADGRDSGCPFRDGSCPDKRVAL</sequence>
<protein>
    <submittedName>
        <fullName evidence="1">BQ5605_C010g05882 protein</fullName>
    </submittedName>
</protein>
<dbReference type="EMBL" id="FQNC01000012">
    <property type="protein sequence ID" value="SGY13520.1"/>
    <property type="molecule type" value="Genomic_DNA"/>
</dbReference>
<keyword evidence="2" id="KW-1185">Reference proteome</keyword>
<evidence type="ECO:0000313" key="1">
    <source>
        <dbReference type="EMBL" id="SGY13520.1"/>
    </source>
</evidence>
<proteinExistence type="predicted"/>
<reference evidence="1 2" key="1">
    <citation type="submission" date="2016-11" db="EMBL/GenBank/DDBJ databases">
        <authorList>
            <person name="Jaros S."/>
            <person name="Januszkiewicz K."/>
            <person name="Wedrychowicz H."/>
        </authorList>
    </citation>
    <scope>NUCLEOTIDE SEQUENCE [LARGE SCALE GENOMIC DNA]</scope>
</reference>
<gene>
    <name evidence="1" type="primary">BQ5605_C010g05882</name>
    <name evidence="1" type="ORF">BQ5605_C010G05882</name>
</gene>
<accession>A0A2X0MB13</accession>
<name>A0A2X0MB13_9BASI</name>